<comment type="caution">
    <text evidence="1">The sequence shown here is derived from an EMBL/GenBank/DDBJ whole genome shotgun (WGS) entry which is preliminary data.</text>
</comment>
<reference evidence="2" key="1">
    <citation type="journal article" date="2019" name="Int. J. Syst. Evol. Microbiol.">
        <title>The Global Catalogue of Microorganisms (GCM) 10K type strain sequencing project: providing services to taxonomists for standard genome sequencing and annotation.</title>
        <authorList>
            <consortium name="The Broad Institute Genomics Platform"/>
            <consortium name="The Broad Institute Genome Sequencing Center for Infectious Disease"/>
            <person name="Wu L."/>
            <person name="Ma J."/>
        </authorList>
    </citation>
    <scope>NUCLEOTIDE SEQUENCE [LARGE SCALE GENOMIC DNA]</scope>
    <source>
        <strain evidence="2">KCTC 42986</strain>
    </source>
</reference>
<accession>A0ABV7F3I5</accession>
<gene>
    <name evidence="1" type="ORF">ACFOFO_11975</name>
</gene>
<name>A0ABV7F3I5_9BURK</name>
<evidence type="ECO:0000313" key="1">
    <source>
        <dbReference type="EMBL" id="MFC3108673.1"/>
    </source>
</evidence>
<keyword evidence="2" id="KW-1185">Reference proteome</keyword>
<dbReference type="Proteomes" id="UP001595530">
    <property type="component" value="Unassembled WGS sequence"/>
</dbReference>
<proteinExistence type="predicted"/>
<evidence type="ECO:0000313" key="2">
    <source>
        <dbReference type="Proteomes" id="UP001595530"/>
    </source>
</evidence>
<organism evidence="1 2">
    <name type="scientific">Undibacterium arcticum</name>
    <dbReference type="NCBI Taxonomy" id="1762892"/>
    <lineage>
        <taxon>Bacteria</taxon>
        <taxon>Pseudomonadati</taxon>
        <taxon>Pseudomonadota</taxon>
        <taxon>Betaproteobacteria</taxon>
        <taxon>Burkholderiales</taxon>
        <taxon>Oxalobacteraceae</taxon>
        <taxon>Undibacterium</taxon>
    </lineage>
</organism>
<dbReference type="EMBL" id="JBHRTP010000034">
    <property type="protein sequence ID" value="MFC3108673.1"/>
    <property type="molecule type" value="Genomic_DNA"/>
</dbReference>
<sequence>MIIARWSIDAKFGYKQNVIDLMQRWLQEIAPQVGFNADKTRLLTGSIGALEATIQSEHLVKDLSELNQAWEKLATIAAHKQWSKDLEPHVVSGTSRWEIYRVL</sequence>
<protein>
    <submittedName>
        <fullName evidence="1">Uncharacterized protein</fullName>
    </submittedName>
</protein>
<dbReference type="RefSeq" id="WP_390324584.1">
    <property type="nucleotide sequence ID" value="NZ_JBHRTP010000034.1"/>
</dbReference>